<dbReference type="STRING" id="983920.Y88_3263"/>
<evidence type="ECO:0000313" key="2">
    <source>
        <dbReference type="EMBL" id="EGD57933.1"/>
    </source>
</evidence>
<dbReference type="PROSITE" id="PS51257">
    <property type="entry name" value="PROKAR_LIPOPROTEIN"/>
    <property type="match status" value="1"/>
</dbReference>
<dbReference type="EMBL" id="AEWJ01000051">
    <property type="protein sequence ID" value="EGD57933.1"/>
    <property type="molecule type" value="Genomic_DNA"/>
</dbReference>
<dbReference type="InParanoid" id="F1ZBZ1"/>
<comment type="caution">
    <text evidence="2">The sequence shown here is derived from an EMBL/GenBank/DDBJ whole genome shotgun (WGS) entry which is preliminary data.</text>
</comment>
<dbReference type="HOGENOM" id="CLU_2233718_0_0_5"/>
<name>F1ZBZ1_9SPHN</name>
<feature type="region of interest" description="Disordered" evidence="1">
    <location>
        <begin position="29"/>
        <end position="48"/>
    </location>
</feature>
<keyword evidence="3" id="KW-1185">Reference proteome</keyword>
<feature type="compositionally biased region" description="Low complexity" evidence="1">
    <location>
        <begin position="94"/>
        <end position="105"/>
    </location>
</feature>
<evidence type="ECO:0008006" key="4">
    <source>
        <dbReference type="Google" id="ProtNLM"/>
    </source>
</evidence>
<dbReference type="AlphaFoldDB" id="F1ZBZ1"/>
<accession>F1ZBZ1</accession>
<organism evidence="2 3">
    <name type="scientific">Novosphingobium nitrogenifigens DSM 19370</name>
    <dbReference type="NCBI Taxonomy" id="983920"/>
    <lineage>
        <taxon>Bacteria</taxon>
        <taxon>Pseudomonadati</taxon>
        <taxon>Pseudomonadota</taxon>
        <taxon>Alphaproteobacteria</taxon>
        <taxon>Sphingomonadales</taxon>
        <taxon>Sphingomonadaceae</taxon>
        <taxon>Novosphingobium</taxon>
    </lineage>
</organism>
<dbReference type="Proteomes" id="UP000004728">
    <property type="component" value="Unassembled WGS sequence"/>
</dbReference>
<gene>
    <name evidence="2" type="ORF">Y88_3263</name>
</gene>
<dbReference type="RefSeq" id="WP_008070624.1">
    <property type="nucleotide sequence ID" value="NZ_AQWK01000007.1"/>
</dbReference>
<evidence type="ECO:0000256" key="1">
    <source>
        <dbReference type="SAM" id="MobiDB-lite"/>
    </source>
</evidence>
<evidence type="ECO:0000313" key="3">
    <source>
        <dbReference type="Proteomes" id="UP000004728"/>
    </source>
</evidence>
<sequence length="105" mass="10875">MMNERRNRVLAWTAAIGLAVVFTLAGCHKDGDAGQAEPTPEETSTRHADARLDADMARLSGAAQDTADSAQAVGKELVAKGKGAAADAVDDVSVKASQAAKKLRQ</sequence>
<protein>
    <recommendedName>
        <fullName evidence="4">Lipoprotein</fullName>
    </recommendedName>
</protein>
<feature type="region of interest" description="Disordered" evidence="1">
    <location>
        <begin position="83"/>
        <end position="105"/>
    </location>
</feature>
<proteinExistence type="predicted"/>
<reference evidence="2 3" key="1">
    <citation type="journal article" date="2012" name="J. Bacteriol.">
        <title>Draft Genome Sequence of Novosphingobium nitrogenifigens Y88T.</title>
        <authorList>
            <person name="Strabala T.J."/>
            <person name="Macdonald L."/>
            <person name="Liu V."/>
            <person name="Smit A.M."/>
        </authorList>
    </citation>
    <scope>NUCLEOTIDE SEQUENCE [LARGE SCALE GENOMIC DNA]</scope>
    <source>
        <strain evidence="2 3">DSM 19370</strain>
    </source>
</reference>